<keyword evidence="9" id="KW-1185">Reference proteome</keyword>
<feature type="binding site" description="covalent" evidence="4">
    <location>
        <position position="52"/>
    </location>
    <ligand>
        <name>heme c</name>
        <dbReference type="ChEBI" id="CHEBI:61717"/>
        <label>1</label>
    </ligand>
</feature>
<feature type="binding site" description="axial binding residue" evidence="5">
    <location>
        <position position="96"/>
    </location>
    <ligand>
        <name>heme c</name>
        <dbReference type="ChEBI" id="CHEBI:61717"/>
        <label>1</label>
    </ligand>
    <ligandPart>
        <name>Fe</name>
        <dbReference type="ChEBI" id="CHEBI:18248"/>
    </ligandPart>
</feature>
<dbReference type="InterPro" id="IPR024167">
    <property type="entry name" value="Cytochrome_c4-like"/>
</dbReference>
<feature type="binding site" description="covalent" evidence="4">
    <location>
        <position position="55"/>
    </location>
    <ligand>
        <name>heme c</name>
        <dbReference type="ChEBI" id="CHEBI:61717"/>
        <label>1</label>
    </ligand>
</feature>
<keyword evidence="6" id="KW-0732">Signal</keyword>
<name>A0A7H0GQT8_9BURK</name>
<dbReference type="Proteomes" id="UP000516028">
    <property type="component" value="Chromosome"/>
</dbReference>
<proteinExistence type="predicted"/>
<evidence type="ECO:0000313" key="9">
    <source>
        <dbReference type="Proteomes" id="UP000516028"/>
    </source>
</evidence>
<evidence type="ECO:0000259" key="7">
    <source>
        <dbReference type="PROSITE" id="PS51007"/>
    </source>
</evidence>
<evidence type="ECO:0000256" key="4">
    <source>
        <dbReference type="PIRSR" id="PIRSR000005-1"/>
    </source>
</evidence>
<sequence length="249" mass="26522">MAVVKFLRTLSFPAFALCALAAFNAQAQLAQAPDFASKAHDPDGMAVRTLACTTCHGAQGKSTSSGYFPRLAGKPAGYLYNQLLNFRDGRRAYPTMSYLLENLTDEYLREIAEHFAVLEVPYPAPLPASESASVLEHGRKLVFEGDAARSLPACVQCHGKAMTGVAPFVPGLLGLPRDYLNGQLGAWQSGKRHAQQPDCMAAIARQMQPEDVSAVSAWLAAQPVPDGGKPVAAHAQALPMRCGGVEVAK</sequence>
<accession>A0A7H0GQT8</accession>
<dbReference type="PIRSF" id="PIRSF000005">
    <property type="entry name" value="Cytochrome_c4"/>
    <property type="match status" value="1"/>
</dbReference>
<feature type="domain" description="Cytochrome c" evidence="7">
    <location>
        <begin position="133"/>
        <end position="223"/>
    </location>
</feature>
<dbReference type="AlphaFoldDB" id="A0A7H0GQT8"/>
<feature type="chain" id="PRO_5028993014" evidence="6">
    <location>
        <begin position="28"/>
        <end position="249"/>
    </location>
</feature>
<evidence type="ECO:0000256" key="1">
    <source>
        <dbReference type="ARBA" id="ARBA00022617"/>
    </source>
</evidence>
<evidence type="ECO:0000256" key="2">
    <source>
        <dbReference type="ARBA" id="ARBA00022723"/>
    </source>
</evidence>
<feature type="binding site" description="axial binding residue" evidence="5">
    <location>
        <position position="158"/>
    </location>
    <ligand>
        <name>heme c</name>
        <dbReference type="ChEBI" id="CHEBI:61717"/>
        <label>2</label>
    </ligand>
    <ligandPart>
        <name>Fe</name>
        <dbReference type="ChEBI" id="CHEBI:18248"/>
    </ligandPart>
</feature>
<dbReference type="PANTHER" id="PTHR33751:SF11">
    <property type="entry name" value="BLL4483 PROTEIN"/>
    <property type="match status" value="1"/>
</dbReference>
<dbReference type="SUPFAM" id="SSF46626">
    <property type="entry name" value="Cytochrome c"/>
    <property type="match status" value="2"/>
</dbReference>
<dbReference type="KEGG" id="daer:H9K75_21990"/>
<dbReference type="InterPro" id="IPR050597">
    <property type="entry name" value="Cytochrome_c_Oxidase_Subunit"/>
</dbReference>
<keyword evidence="1 4" id="KW-0349">Heme</keyword>
<feature type="domain" description="Cytochrome c" evidence="7">
    <location>
        <begin position="39"/>
        <end position="119"/>
    </location>
</feature>
<organism evidence="8 9">
    <name type="scientific">Diaphorobacter aerolatus</name>
    <dbReference type="NCBI Taxonomy" id="1288495"/>
    <lineage>
        <taxon>Bacteria</taxon>
        <taxon>Pseudomonadati</taxon>
        <taxon>Pseudomonadota</taxon>
        <taxon>Betaproteobacteria</taxon>
        <taxon>Burkholderiales</taxon>
        <taxon>Comamonadaceae</taxon>
        <taxon>Diaphorobacter</taxon>
    </lineage>
</organism>
<feature type="binding site" description="covalent" evidence="4">
    <location>
        <position position="157"/>
    </location>
    <ligand>
        <name>heme c</name>
        <dbReference type="ChEBI" id="CHEBI:61717"/>
        <label>2</label>
    </ligand>
</feature>
<evidence type="ECO:0000256" key="3">
    <source>
        <dbReference type="ARBA" id="ARBA00023004"/>
    </source>
</evidence>
<feature type="binding site" description="axial binding residue" evidence="5">
    <location>
        <position position="200"/>
    </location>
    <ligand>
        <name>heme c</name>
        <dbReference type="ChEBI" id="CHEBI:61717"/>
        <label>2</label>
    </ligand>
    <ligandPart>
        <name>Fe</name>
        <dbReference type="ChEBI" id="CHEBI:18248"/>
    </ligandPart>
</feature>
<dbReference type="PANTHER" id="PTHR33751">
    <property type="entry name" value="CBB3-TYPE CYTOCHROME C OXIDASE SUBUNIT FIXP"/>
    <property type="match status" value="1"/>
</dbReference>
<dbReference type="GO" id="GO:0009055">
    <property type="term" value="F:electron transfer activity"/>
    <property type="evidence" value="ECO:0007669"/>
    <property type="project" value="InterPro"/>
</dbReference>
<keyword evidence="3 5" id="KW-0408">Iron</keyword>
<dbReference type="Gene3D" id="1.10.760.10">
    <property type="entry name" value="Cytochrome c-like domain"/>
    <property type="match status" value="2"/>
</dbReference>
<dbReference type="GO" id="GO:0005506">
    <property type="term" value="F:iron ion binding"/>
    <property type="evidence" value="ECO:0007669"/>
    <property type="project" value="InterPro"/>
</dbReference>
<dbReference type="InterPro" id="IPR036909">
    <property type="entry name" value="Cyt_c-like_dom_sf"/>
</dbReference>
<dbReference type="GO" id="GO:0020037">
    <property type="term" value="F:heme binding"/>
    <property type="evidence" value="ECO:0007669"/>
    <property type="project" value="InterPro"/>
</dbReference>
<comment type="PTM">
    <text evidence="4">Binds 2 heme c groups covalently per subunit.</text>
</comment>
<dbReference type="EMBL" id="CP060783">
    <property type="protein sequence ID" value="QNP50654.1"/>
    <property type="molecule type" value="Genomic_DNA"/>
</dbReference>
<evidence type="ECO:0000256" key="5">
    <source>
        <dbReference type="PIRSR" id="PIRSR000005-2"/>
    </source>
</evidence>
<dbReference type="PROSITE" id="PS51007">
    <property type="entry name" value="CYTC"/>
    <property type="match status" value="2"/>
</dbReference>
<keyword evidence="2 5" id="KW-0479">Metal-binding</keyword>
<gene>
    <name evidence="8" type="ORF">H9K75_21990</name>
</gene>
<feature type="signal peptide" evidence="6">
    <location>
        <begin position="1"/>
        <end position="27"/>
    </location>
</feature>
<evidence type="ECO:0000256" key="6">
    <source>
        <dbReference type="SAM" id="SignalP"/>
    </source>
</evidence>
<feature type="binding site" description="covalent" evidence="4">
    <location>
        <position position="154"/>
    </location>
    <ligand>
        <name>heme c</name>
        <dbReference type="ChEBI" id="CHEBI:61717"/>
        <label>2</label>
    </ligand>
</feature>
<reference evidence="8 9" key="1">
    <citation type="submission" date="2020-08" db="EMBL/GenBank/DDBJ databases">
        <title>Genome sequence of Diaphorobacter aerolatus KACC 16536T.</title>
        <authorList>
            <person name="Hyun D.-W."/>
            <person name="Bae J.-W."/>
        </authorList>
    </citation>
    <scope>NUCLEOTIDE SEQUENCE [LARGE SCALE GENOMIC DNA]</scope>
    <source>
        <strain evidence="8 9">KACC 16536</strain>
    </source>
</reference>
<protein>
    <submittedName>
        <fullName evidence="8">C-type cytochrome</fullName>
    </submittedName>
</protein>
<dbReference type="Pfam" id="PF00034">
    <property type="entry name" value="Cytochrom_C"/>
    <property type="match status" value="2"/>
</dbReference>
<dbReference type="InterPro" id="IPR009056">
    <property type="entry name" value="Cyt_c-like_dom"/>
</dbReference>
<evidence type="ECO:0000313" key="8">
    <source>
        <dbReference type="EMBL" id="QNP50654.1"/>
    </source>
</evidence>
<feature type="binding site" description="axial binding residue" evidence="5">
    <location>
        <position position="56"/>
    </location>
    <ligand>
        <name>heme c</name>
        <dbReference type="ChEBI" id="CHEBI:61717"/>
        <label>1</label>
    </ligand>
    <ligandPart>
        <name>Fe</name>
        <dbReference type="ChEBI" id="CHEBI:18248"/>
    </ligandPart>
</feature>
<dbReference type="GO" id="GO:0042597">
    <property type="term" value="C:periplasmic space"/>
    <property type="evidence" value="ECO:0007669"/>
    <property type="project" value="InterPro"/>
</dbReference>